<gene>
    <name evidence="1" type="ORF">TorRG33x02_318540</name>
</gene>
<dbReference type="InParanoid" id="A0A2P5BJY3"/>
<name>A0A2P5BJY3_TREOI</name>
<protein>
    <submittedName>
        <fullName evidence="1">Uncharacterized protein</fullName>
    </submittedName>
</protein>
<evidence type="ECO:0000313" key="1">
    <source>
        <dbReference type="EMBL" id="PON49105.1"/>
    </source>
</evidence>
<dbReference type="EMBL" id="JXTC01000507">
    <property type="protein sequence ID" value="PON49105.1"/>
    <property type="molecule type" value="Genomic_DNA"/>
</dbReference>
<organism evidence="1 2">
    <name type="scientific">Trema orientale</name>
    <name type="common">Charcoal tree</name>
    <name type="synonym">Celtis orientalis</name>
    <dbReference type="NCBI Taxonomy" id="63057"/>
    <lineage>
        <taxon>Eukaryota</taxon>
        <taxon>Viridiplantae</taxon>
        <taxon>Streptophyta</taxon>
        <taxon>Embryophyta</taxon>
        <taxon>Tracheophyta</taxon>
        <taxon>Spermatophyta</taxon>
        <taxon>Magnoliopsida</taxon>
        <taxon>eudicotyledons</taxon>
        <taxon>Gunneridae</taxon>
        <taxon>Pentapetalae</taxon>
        <taxon>rosids</taxon>
        <taxon>fabids</taxon>
        <taxon>Rosales</taxon>
        <taxon>Cannabaceae</taxon>
        <taxon>Trema</taxon>
    </lineage>
</organism>
<comment type="caution">
    <text evidence="1">The sequence shown here is derived from an EMBL/GenBank/DDBJ whole genome shotgun (WGS) entry which is preliminary data.</text>
</comment>
<keyword evidence="2" id="KW-1185">Reference proteome</keyword>
<sequence length="32" mass="3488">MFEGAMRRKALFMLVCSRCVAVSAASRLANVV</sequence>
<dbReference type="Proteomes" id="UP000237000">
    <property type="component" value="Unassembled WGS sequence"/>
</dbReference>
<reference evidence="2" key="1">
    <citation type="submission" date="2016-06" db="EMBL/GenBank/DDBJ databases">
        <title>Parallel loss of symbiosis genes in relatives of nitrogen-fixing non-legume Parasponia.</title>
        <authorList>
            <person name="Van Velzen R."/>
            <person name="Holmer R."/>
            <person name="Bu F."/>
            <person name="Rutten L."/>
            <person name="Van Zeijl A."/>
            <person name="Liu W."/>
            <person name="Santuari L."/>
            <person name="Cao Q."/>
            <person name="Sharma T."/>
            <person name="Shen D."/>
            <person name="Roswanjaya Y."/>
            <person name="Wardhani T."/>
            <person name="Kalhor M.S."/>
            <person name="Jansen J."/>
            <person name="Van den Hoogen J."/>
            <person name="Gungor B."/>
            <person name="Hartog M."/>
            <person name="Hontelez J."/>
            <person name="Verver J."/>
            <person name="Yang W.-C."/>
            <person name="Schijlen E."/>
            <person name="Repin R."/>
            <person name="Schilthuizen M."/>
            <person name="Schranz E."/>
            <person name="Heidstra R."/>
            <person name="Miyata K."/>
            <person name="Fedorova E."/>
            <person name="Kohlen W."/>
            <person name="Bisseling T."/>
            <person name="Smit S."/>
            <person name="Geurts R."/>
        </authorList>
    </citation>
    <scope>NUCLEOTIDE SEQUENCE [LARGE SCALE GENOMIC DNA]</scope>
    <source>
        <strain evidence="2">cv. RG33-2</strain>
    </source>
</reference>
<dbReference type="AlphaFoldDB" id="A0A2P5BJY3"/>
<evidence type="ECO:0000313" key="2">
    <source>
        <dbReference type="Proteomes" id="UP000237000"/>
    </source>
</evidence>
<proteinExistence type="predicted"/>
<dbReference type="OrthoDB" id="10355343at2759"/>
<accession>A0A2P5BJY3</accession>